<dbReference type="InterPro" id="IPR003439">
    <property type="entry name" value="ABC_transporter-like_ATP-bd"/>
</dbReference>
<dbReference type="EMBL" id="JAAZON010000608">
    <property type="protein sequence ID" value="NMC64145.1"/>
    <property type="molecule type" value="Genomic_DNA"/>
</dbReference>
<dbReference type="GO" id="GO:0005524">
    <property type="term" value="F:ATP binding"/>
    <property type="evidence" value="ECO:0007669"/>
    <property type="project" value="UniProtKB-KW"/>
</dbReference>
<dbReference type="GO" id="GO:0016887">
    <property type="term" value="F:ATP hydrolysis activity"/>
    <property type="evidence" value="ECO:0007669"/>
    <property type="project" value="InterPro"/>
</dbReference>
<protein>
    <submittedName>
        <fullName evidence="5">ATP-binding cassette domain-containing protein</fullName>
    </submittedName>
</protein>
<dbReference type="PANTHER" id="PTHR43023:SF6">
    <property type="entry name" value="INTERMEMBRANE PHOSPHOLIPID TRANSPORT SYSTEM ATP-BINDING PROTEIN MLAF"/>
    <property type="match status" value="1"/>
</dbReference>
<dbReference type="AlphaFoldDB" id="A0A7X9FTQ6"/>
<evidence type="ECO:0000313" key="5">
    <source>
        <dbReference type="EMBL" id="NMC64145.1"/>
    </source>
</evidence>
<evidence type="ECO:0000256" key="1">
    <source>
        <dbReference type="ARBA" id="ARBA00022448"/>
    </source>
</evidence>
<keyword evidence="1" id="KW-0813">Transport</keyword>
<dbReference type="Pfam" id="PF00005">
    <property type="entry name" value="ABC_tran"/>
    <property type="match status" value="1"/>
</dbReference>
<evidence type="ECO:0000259" key="4">
    <source>
        <dbReference type="PROSITE" id="PS50893"/>
    </source>
</evidence>
<feature type="domain" description="ABC transporter" evidence="4">
    <location>
        <begin position="2"/>
        <end position="239"/>
    </location>
</feature>
<dbReference type="InterPro" id="IPR003593">
    <property type="entry name" value="AAA+_ATPase"/>
</dbReference>
<accession>A0A7X9FTQ6</accession>
<dbReference type="SUPFAM" id="SSF52540">
    <property type="entry name" value="P-loop containing nucleoside triphosphate hydrolases"/>
    <property type="match status" value="1"/>
</dbReference>
<dbReference type="Proteomes" id="UP000524246">
    <property type="component" value="Unassembled WGS sequence"/>
</dbReference>
<proteinExistence type="predicted"/>
<evidence type="ECO:0000256" key="3">
    <source>
        <dbReference type="ARBA" id="ARBA00022840"/>
    </source>
</evidence>
<organism evidence="5 6">
    <name type="scientific">SAR324 cluster bacterium</name>
    <dbReference type="NCBI Taxonomy" id="2024889"/>
    <lineage>
        <taxon>Bacteria</taxon>
        <taxon>Deltaproteobacteria</taxon>
        <taxon>SAR324 cluster</taxon>
    </lineage>
</organism>
<dbReference type="PROSITE" id="PS50893">
    <property type="entry name" value="ABC_TRANSPORTER_2"/>
    <property type="match status" value="1"/>
</dbReference>
<dbReference type="Gene3D" id="3.40.50.300">
    <property type="entry name" value="P-loop containing nucleotide triphosphate hydrolases"/>
    <property type="match status" value="1"/>
</dbReference>
<comment type="caution">
    <text evidence="5">The sequence shown here is derived from an EMBL/GenBank/DDBJ whole genome shotgun (WGS) entry which is preliminary data.</text>
</comment>
<dbReference type="SMART" id="SM00382">
    <property type="entry name" value="AAA"/>
    <property type="match status" value="1"/>
</dbReference>
<gene>
    <name evidence="5" type="ORF">GYA55_13355</name>
</gene>
<evidence type="ECO:0000256" key="2">
    <source>
        <dbReference type="ARBA" id="ARBA00022741"/>
    </source>
</evidence>
<keyword evidence="2" id="KW-0547">Nucleotide-binding</keyword>
<name>A0A7X9FTQ6_9DELT</name>
<dbReference type="PANTHER" id="PTHR43023">
    <property type="entry name" value="PROTEIN TRIGALACTOSYLDIACYLGLYCEROL 3, CHLOROPLASTIC"/>
    <property type="match status" value="1"/>
</dbReference>
<sequence length="249" mass="27476">MITIRNVSKSFGSQHVLHGIDLEIDEGETIAVVGPSGVGKSVLLKLIMGILAPDEGEIIVCGRNITRARNEAERNEIRSKLGVLFQSAALFDSLTVYDNIAFPLKERFKMSRSLVHRKVQAMLESLSLEDCALHFPEEIPLGMRKRVGMARALITEPSVLLFDEPNTGLDPIVGQEVYNLINECKAKWGFTGVVISHEIPEVFQVSDRIAMLLNGRLVEDGEPKALMESKNPSVMQFLSGSTHGPIKIQ</sequence>
<reference evidence="5 6" key="1">
    <citation type="journal article" date="2020" name="Biotechnol. Biofuels">
        <title>New insights from the biogas microbiome by comprehensive genome-resolved metagenomics of nearly 1600 species originating from multiple anaerobic digesters.</title>
        <authorList>
            <person name="Campanaro S."/>
            <person name="Treu L."/>
            <person name="Rodriguez-R L.M."/>
            <person name="Kovalovszki A."/>
            <person name="Ziels R.M."/>
            <person name="Maus I."/>
            <person name="Zhu X."/>
            <person name="Kougias P.G."/>
            <person name="Basile A."/>
            <person name="Luo G."/>
            <person name="Schluter A."/>
            <person name="Konstantinidis K.T."/>
            <person name="Angelidaki I."/>
        </authorList>
    </citation>
    <scope>NUCLEOTIDE SEQUENCE [LARGE SCALE GENOMIC DNA]</scope>
    <source>
        <strain evidence="5">AS27yjCOA_65</strain>
    </source>
</reference>
<dbReference type="InterPro" id="IPR027417">
    <property type="entry name" value="P-loop_NTPase"/>
</dbReference>
<evidence type="ECO:0000313" key="6">
    <source>
        <dbReference type="Proteomes" id="UP000524246"/>
    </source>
</evidence>
<keyword evidence="3 5" id="KW-0067">ATP-binding</keyword>